<feature type="transmembrane region" description="Helical" evidence="7">
    <location>
        <begin position="274"/>
        <end position="291"/>
    </location>
</feature>
<evidence type="ECO:0000313" key="10">
    <source>
        <dbReference type="Proteomes" id="UP000192917"/>
    </source>
</evidence>
<protein>
    <recommendedName>
        <fullName evidence="7">TRAP transporter large permease protein</fullName>
    </recommendedName>
</protein>
<dbReference type="Proteomes" id="UP000192917">
    <property type="component" value="Unassembled WGS sequence"/>
</dbReference>
<keyword evidence="7" id="KW-0813">Transport</keyword>
<name>A0A1Y6BCD2_9PROT</name>
<evidence type="ECO:0000256" key="3">
    <source>
        <dbReference type="ARBA" id="ARBA00022519"/>
    </source>
</evidence>
<keyword evidence="4 7" id="KW-0812">Transmembrane</keyword>
<evidence type="ECO:0000256" key="4">
    <source>
        <dbReference type="ARBA" id="ARBA00022692"/>
    </source>
</evidence>
<feature type="transmembrane region" description="Helical" evidence="7">
    <location>
        <begin position="168"/>
        <end position="190"/>
    </location>
</feature>
<dbReference type="STRING" id="560819.SAMN05428998_101596"/>
<dbReference type="InterPro" id="IPR004681">
    <property type="entry name" value="TRAP_DctM"/>
</dbReference>
<gene>
    <name evidence="9" type="ORF">SAMN05428998_101596</name>
</gene>
<comment type="subcellular location">
    <subcellularLocation>
        <location evidence="1 7">Cell inner membrane</location>
        <topology evidence="1 7">Multi-pass membrane protein</topology>
    </subcellularLocation>
</comment>
<proteinExistence type="inferred from homology"/>
<accession>A0A1Y6BCD2</accession>
<feature type="transmembrane region" description="Helical" evidence="7">
    <location>
        <begin position="76"/>
        <end position="94"/>
    </location>
</feature>
<keyword evidence="10" id="KW-1185">Reference proteome</keyword>
<sequence>MAGFVLFLLLGLILLGVPVGFALMMTAAAAMAASGVNLLVLPVQMFSGSKSIVLLAIPLFILMGELMSATSISERLIAVAYALVGWIRGGLSHVNVLTSMFMAEMSGSAVADAAVMSKIFVPEMERHGYPRSFAGALTAVSATLGIIIPPSIPMVLYGVTTNTSIRDLFVAGIVPGLILGGAFMAASWLFALKEGHPRANRFEAPALGRALWRAAVPLLIPVLVVGGLIVGVYTPTEAAGIGVLIALAFGFLLSRDLTLARLGGILTATARQTAVVMMIVAGSAVLGQYLANEQLPQKIAGMLGGVTDVWVVELLLINLFLLVLGMFLHASAAIIVVVPLLMPLARQLGIDPVHFGVIVCLNLGIGQQTPPVASVLLTVCSTTGLKIEQVMAYGKWFIAVMFLVLLLVTYLPWTALWWR</sequence>
<evidence type="ECO:0000256" key="6">
    <source>
        <dbReference type="ARBA" id="ARBA00023136"/>
    </source>
</evidence>
<evidence type="ECO:0000256" key="7">
    <source>
        <dbReference type="RuleBase" id="RU369079"/>
    </source>
</evidence>
<dbReference type="GO" id="GO:0005886">
    <property type="term" value="C:plasma membrane"/>
    <property type="evidence" value="ECO:0007669"/>
    <property type="project" value="UniProtKB-SubCell"/>
</dbReference>
<comment type="function">
    <text evidence="7">Part of the tripartite ATP-independent periplasmic (TRAP) transport system.</text>
</comment>
<evidence type="ECO:0000256" key="2">
    <source>
        <dbReference type="ARBA" id="ARBA00022475"/>
    </source>
</evidence>
<keyword evidence="2" id="KW-1003">Cell membrane</keyword>
<feature type="transmembrane region" description="Helical" evidence="7">
    <location>
        <begin position="133"/>
        <end position="156"/>
    </location>
</feature>
<evidence type="ECO:0000256" key="1">
    <source>
        <dbReference type="ARBA" id="ARBA00004429"/>
    </source>
</evidence>
<dbReference type="RefSeq" id="WP_085120922.1">
    <property type="nucleotide sequence ID" value="NZ_FWZX01000001.1"/>
</dbReference>
<keyword evidence="5 7" id="KW-1133">Transmembrane helix</keyword>
<feature type="transmembrane region" description="Helical" evidence="7">
    <location>
        <begin position="238"/>
        <end position="254"/>
    </location>
</feature>
<comment type="caution">
    <text evidence="7">Lacks conserved residue(s) required for the propagation of feature annotation.</text>
</comment>
<dbReference type="AlphaFoldDB" id="A0A1Y6BCD2"/>
<dbReference type="PANTHER" id="PTHR33362:SF2">
    <property type="entry name" value="TRAP TRANSPORTER LARGE PERMEASE PROTEIN"/>
    <property type="match status" value="1"/>
</dbReference>
<dbReference type="EMBL" id="FWZX01000001">
    <property type="protein sequence ID" value="SME93670.1"/>
    <property type="molecule type" value="Genomic_DNA"/>
</dbReference>
<evidence type="ECO:0000313" key="9">
    <source>
        <dbReference type="EMBL" id="SME93670.1"/>
    </source>
</evidence>
<comment type="similarity">
    <text evidence="7">Belongs to the TRAP transporter large permease family.</text>
</comment>
<keyword evidence="3 7" id="KW-0997">Cell inner membrane</keyword>
<feature type="transmembrane region" description="Helical" evidence="7">
    <location>
        <begin position="311"/>
        <end position="341"/>
    </location>
</feature>
<dbReference type="Pfam" id="PF06808">
    <property type="entry name" value="DctM"/>
    <property type="match status" value="1"/>
</dbReference>
<dbReference type="NCBIfam" id="TIGR00786">
    <property type="entry name" value="dctM"/>
    <property type="match status" value="1"/>
</dbReference>
<dbReference type="InterPro" id="IPR010656">
    <property type="entry name" value="DctM"/>
</dbReference>
<evidence type="ECO:0000259" key="8">
    <source>
        <dbReference type="Pfam" id="PF06808"/>
    </source>
</evidence>
<dbReference type="GO" id="GO:0022857">
    <property type="term" value="F:transmembrane transporter activity"/>
    <property type="evidence" value="ECO:0007669"/>
    <property type="project" value="UniProtKB-UniRule"/>
</dbReference>
<evidence type="ECO:0000256" key="5">
    <source>
        <dbReference type="ARBA" id="ARBA00022989"/>
    </source>
</evidence>
<feature type="domain" description="TRAP C4-dicarboxylate transport system permease DctM subunit" evidence="8">
    <location>
        <begin position="7"/>
        <end position="413"/>
    </location>
</feature>
<dbReference type="PANTHER" id="PTHR33362">
    <property type="entry name" value="SIALIC ACID TRAP TRANSPORTER PERMEASE PROTEIN SIAT-RELATED"/>
    <property type="match status" value="1"/>
</dbReference>
<reference evidence="9 10" key="1">
    <citation type="submission" date="2017-04" db="EMBL/GenBank/DDBJ databases">
        <authorList>
            <person name="Afonso C.L."/>
            <person name="Miller P.J."/>
            <person name="Scott M.A."/>
            <person name="Spackman E."/>
            <person name="Goraichik I."/>
            <person name="Dimitrov K.M."/>
            <person name="Suarez D.L."/>
            <person name="Swayne D.E."/>
        </authorList>
    </citation>
    <scope>NUCLEOTIDE SEQUENCE [LARGE SCALE GENOMIC DNA]</scope>
    <source>
        <strain evidence="9 10">USBA 355</strain>
    </source>
</reference>
<feature type="transmembrane region" description="Helical" evidence="7">
    <location>
        <begin position="211"/>
        <end position="232"/>
    </location>
</feature>
<feature type="transmembrane region" description="Helical" evidence="7">
    <location>
        <begin position="396"/>
        <end position="418"/>
    </location>
</feature>
<dbReference type="PIRSF" id="PIRSF006066">
    <property type="entry name" value="HI0050"/>
    <property type="match status" value="1"/>
</dbReference>
<keyword evidence="6 7" id="KW-0472">Membrane</keyword>
<feature type="transmembrane region" description="Helical" evidence="7">
    <location>
        <begin position="42"/>
        <end position="64"/>
    </location>
</feature>
<organism evidence="9 10">
    <name type="scientific">Tistlia consotensis USBA 355</name>
    <dbReference type="NCBI Taxonomy" id="560819"/>
    <lineage>
        <taxon>Bacteria</taxon>
        <taxon>Pseudomonadati</taxon>
        <taxon>Pseudomonadota</taxon>
        <taxon>Alphaproteobacteria</taxon>
        <taxon>Rhodospirillales</taxon>
        <taxon>Rhodovibrionaceae</taxon>
        <taxon>Tistlia</taxon>
    </lineage>
</organism>
<comment type="subunit">
    <text evidence="7">The complex comprises the extracytoplasmic solute receptor protein and the two transmembrane proteins.</text>
</comment>